<dbReference type="OrthoDB" id="2143914at2759"/>
<dbReference type="SUPFAM" id="SSF46689">
    <property type="entry name" value="Homeodomain-like"/>
    <property type="match status" value="1"/>
</dbReference>
<feature type="region of interest" description="Disordered" evidence="1">
    <location>
        <begin position="1"/>
        <end position="70"/>
    </location>
</feature>
<protein>
    <submittedName>
        <fullName evidence="4">Unnamed protein product</fullName>
    </submittedName>
</protein>
<dbReference type="InterPro" id="IPR017930">
    <property type="entry name" value="Myb_dom"/>
</dbReference>
<feature type="region of interest" description="Disordered" evidence="1">
    <location>
        <begin position="123"/>
        <end position="154"/>
    </location>
</feature>
<dbReference type="AlphaFoldDB" id="A0A9W7DJT6"/>
<evidence type="ECO:0000259" key="3">
    <source>
        <dbReference type="PROSITE" id="PS51294"/>
    </source>
</evidence>
<dbReference type="InterPro" id="IPR001005">
    <property type="entry name" value="SANT/Myb"/>
</dbReference>
<evidence type="ECO:0000313" key="4">
    <source>
        <dbReference type="EMBL" id="GMG30559.1"/>
    </source>
</evidence>
<reference evidence="4" key="1">
    <citation type="submission" date="2023-04" db="EMBL/GenBank/DDBJ databases">
        <title>Ambrosiozyma monospora NBRC 1965.</title>
        <authorList>
            <person name="Ichikawa N."/>
            <person name="Sato H."/>
            <person name="Tonouchi N."/>
        </authorList>
    </citation>
    <scope>NUCLEOTIDE SEQUENCE</scope>
    <source>
        <strain evidence="4">NBRC 1965</strain>
    </source>
</reference>
<evidence type="ECO:0000256" key="1">
    <source>
        <dbReference type="SAM" id="MobiDB-lite"/>
    </source>
</evidence>
<proteinExistence type="predicted"/>
<accession>A0A9W7DJT6</accession>
<dbReference type="SMART" id="SM00717">
    <property type="entry name" value="SANT"/>
    <property type="match status" value="1"/>
</dbReference>
<dbReference type="Proteomes" id="UP001165063">
    <property type="component" value="Unassembled WGS sequence"/>
</dbReference>
<dbReference type="PROSITE" id="PS50090">
    <property type="entry name" value="MYB_LIKE"/>
    <property type="match status" value="1"/>
</dbReference>
<feature type="region of interest" description="Disordered" evidence="1">
    <location>
        <begin position="167"/>
        <end position="210"/>
    </location>
</feature>
<feature type="compositionally biased region" description="Low complexity" evidence="1">
    <location>
        <begin position="167"/>
        <end position="181"/>
    </location>
</feature>
<feature type="region of interest" description="Disordered" evidence="1">
    <location>
        <begin position="280"/>
        <end position="314"/>
    </location>
</feature>
<gene>
    <name evidence="4" type="ORF">Amon01_000387200</name>
</gene>
<feature type="compositionally biased region" description="Low complexity" evidence="1">
    <location>
        <begin position="49"/>
        <end position="70"/>
    </location>
</feature>
<dbReference type="CDD" id="cd00167">
    <property type="entry name" value="SANT"/>
    <property type="match status" value="1"/>
</dbReference>
<sequence length="314" mass="34568">MGGSSHMSTTNLLPPFGGTNQQPLTPRGQHQQLPDYTAALANIPPPQPQQQQYTSYLPTQSTPSFTSQTLSYPTPQGLYYQNTGSYSQQNLSTSYLPQTTYAQQPQQQQVQMSGYQYPTSSSQLQVGLTSAPSTPALPSQVPTLAIDPNSTPRGYDSNSYYTYAPVSTSSSGSGYNSGAHSPIRHYRPTGNASSSHTRSHSRSRSKSQQTQFLTQFVTVNQPQNLPKSSTAWSPEDDRLLRILKEEQKLGWREISTHFPSRTLNACQFRWRRIVIGVAVDKKKEDEPASQGSVSNSSSTSSDTYSKAKISKLLN</sequence>
<dbReference type="EMBL" id="BSXU01001741">
    <property type="protein sequence ID" value="GMG30559.1"/>
    <property type="molecule type" value="Genomic_DNA"/>
</dbReference>
<dbReference type="PROSITE" id="PS51294">
    <property type="entry name" value="HTH_MYB"/>
    <property type="match status" value="1"/>
</dbReference>
<organism evidence="4 5">
    <name type="scientific">Ambrosiozyma monospora</name>
    <name type="common">Yeast</name>
    <name type="synonym">Endomycopsis monosporus</name>
    <dbReference type="NCBI Taxonomy" id="43982"/>
    <lineage>
        <taxon>Eukaryota</taxon>
        <taxon>Fungi</taxon>
        <taxon>Dikarya</taxon>
        <taxon>Ascomycota</taxon>
        <taxon>Saccharomycotina</taxon>
        <taxon>Pichiomycetes</taxon>
        <taxon>Pichiales</taxon>
        <taxon>Pichiaceae</taxon>
        <taxon>Ambrosiozyma</taxon>
    </lineage>
</organism>
<comment type="caution">
    <text evidence="4">The sequence shown here is derived from an EMBL/GenBank/DDBJ whole genome shotgun (WGS) entry which is preliminary data.</text>
</comment>
<dbReference type="Pfam" id="PF13921">
    <property type="entry name" value="Myb_DNA-bind_6"/>
    <property type="match status" value="1"/>
</dbReference>
<feature type="compositionally biased region" description="Polar residues" evidence="1">
    <location>
        <begin position="1"/>
        <end position="34"/>
    </location>
</feature>
<name>A0A9W7DJT6_AMBMO</name>
<dbReference type="InterPro" id="IPR009057">
    <property type="entry name" value="Homeodomain-like_sf"/>
</dbReference>
<dbReference type="Gene3D" id="1.10.10.60">
    <property type="entry name" value="Homeodomain-like"/>
    <property type="match status" value="1"/>
</dbReference>
<feature type="compositionally biased region" description="Low complexity" evidence="1">
    <location>
        <begin position="289"/>
        <end position="304"/>
    </location>
</feature>
<feature type="domain" description="HTH myb-type" evidence="3">
    <location>
        <begin position="231"/>
        <end position="278"/>
    </location>
</feature>
<evidence type="ECO:0000313" key="5">
    <source>
        <dbReference type="Proteomes" id="UP001165063"/>
    </source>
</evidence>
<feature type="domain" description="Myb-like" evidence="2">
    <location>
        <begin position="224"/>
        <end position="274"/>
    </location>
</feature>
<keyword evidence="5" id="KW-1185">Reference proteome</keyword>
<evidence type="ECO:0000259" key="2">
    <source>
        <dbReference type="PROSITE" id="PS50090"/>
    </source>
</evidence>